<reference evidence="2" key="1">
    <citation type="journal article" date="2014" name="Nat. Commun.">
        <title>The emerging biofuel crop Camelina sativa retains a highly undifferentiated hexaploid genome structure.</title>
        <authorList>
            <person name="Kagale S."/>
            <person name="Koh C."/>
            <person name="Nixon J."/>
            <person name="Bollina V."/>
            <person name="Clarke W.E."/>
            <person name="Tuteja R."/>
            <person name="Spillane C."/>
            <person name="Robinson S.J."/>
            <person name="Links M.G."/>
            <person name="Clarke C."/>
            <person name="Higgins E.E."/>
            <person name="Huebert T."/>
            <person name="Sharpe A.G."/>
            <person name="Parkin I.A."/>
        </authorList>
    </citation>
    <scope>NUCLEOTIDE SEQUENCE [LARGE SCALE GENOMIC DNA]</scope>
    <source>
        <strain evidence="2">cv. DH55</strain>
    </source>
</reference>
<organism evidence="2 3">
    <name type="scientific">Camelina sativa</name>
    <name type="common">False flax</name>
    <name type="synonym">Myagrum sativum</name>
    <dbReference type="NCBI Taxonomy" id="90675"/>
    <lineage>
        <taxon>Eukaryota</taxon>
        <taxon>Viridiplantae</taxon>
        <taxon>Streptophyta</taxon>
        <taxon>Embryophyta</taxon>
        <taxon>Tracheophyta</taxon>
        <taxon>Spermatophyta</taxon>
        <taxon>Magnoliopsida</taxon>
        <taxon>eudicotyledons</taxon>
        <taxon>Gunneridae</taxon>
        <taxon>Pentapetalae</taxon>
        <taxon>rosids</taxon>
        <taxon>malvids</taxon>
        <taxon>Brassicales</taxon>
        <taxon>Brassicaceae</taxon>
        <taxon>Camelineae</taxon>
        <taxon>Camelina</taxon>
    </lineage>
</organism>
<feature type="signal peptide" evidence="1">
    <location>
        <begin position="1"/>
        <end position="24"/>
    </location>
</feature>
<sequence length="98" mass="10881">MSFNRQLLLPYFFVFLVLSNFVSATTTPKEEVDALRGVAEKLQVRLDFEVDPCGVSASVRGMNGIRFTESVTCNCSSVVCHITSISGRSDSKEQIWVD</sequence>
<accession>A0ABM0ZE21</accession>
<proteinExistence type="predicted"/>
<feature type="chain" id="PRO_5046883359" evidence="1">
    <location>
        <begin position="25"/>
        <end position="98"/>
    </location>
</feature>
<reference evidence="3" key="2">
    <citation type="submission" date="2025-08" db="UniProtKB">
        <authorList>
            <consortium name="RefSeq"/>
        </authorList>
    </citation>
    <scope>IDENTIFICATION</scope>
    <source>
        <tissue evidence="3">Leaf</tissue>
    </source>
</reference>
<evidence type="ECO:0000313" key="2">
    <source>
        <dbReference type="Proteomes" id="UP000694864"/>
    </source>
</evidence>
<keyword evidence="2" id="KW-1185">Reference proteome</keyword>
<dbReference type="RefSeq" id="XP_010514451.1">
    <property type="nucleotide sequence ID" value="XM_010516149.2"/>
</dbReference>
<name>A0ABM0ZE21_CAMSA</name>
<protein>
    <submittedName>
        <fullName evidence="3">Probable leucine-rich repeat receptor-like serine/threonine-protein kinase At3g14840</fullName>
    </submittedName>
</protein>
<dbReference type="Proteomes" id="UP000694864">
    <property type="component" value="Chromosome 6"/>
</dbReference>
<keyword evidence="1" id="KW-0732">Signal</keyword>
<dbReference type="GeneID" id="104790400"/>
<evidence type="ECO:0000313" key="3">
    <source>
        <dbReference type="RefSeq" id="XP_010514451.1"/>
    </source>
</evidence>
<evidence type="ECO:0000256" key="1">
    <source>
        <dbReference type="SAM" id="SignalP"/>
    </source>
</evidence>
<gene>
    <name evidence="3" type="primary">LOC104790400</name>
</gene>